<protein>
    <submittedName>
        <fullName evidence="1">Uncharacterized protein</fullName>
    </submittedName>
</protein>
<evidence type="ECO:0000313" key="1">
    <source>
        <dbReference type="EMBL" id="SPP66386.1"/>
    </source>
</evidence>
<proteinExistence type="predicted"/>
<dbReference type="RefSeq" id="WP_121990551.1">
    <property type="nucleotide sequence ID" value="NZ_OUNR01000019.1"/>
</dbReference>
<dbReference type="Proteomes" id="UP000248168">
    <property type="component" value="Unassembled WGS sequence"/>
</dbReference>
<reference evidence="2" key="1">
    <citation type="submission" date="2018-04" db="EMBL/GenBank/DDBJ databases">
        <authorList>
            <person name="Lucker S."/>
            <person name="Sakoula D."/>
        </authorList>
    </citation>
    <scope>NUCLEOTIDE SEQUENCE [LARGE SCALE GENOMIC DNA]</scope>
</reference>
<keyword evidence="2" id="KW-1185">Reference proteome</keyword>
<organism evidence="1 2">
    <name type="scientific">Nitrospira lenta</name>
    <dbReference type="NCBI Taxonomy" id="1436998"/>
    <lineage>
        <taxon>Bacteria</taxon>
        <taxon>Pseudomonadati</taxon>
        <taxon>Nitrospirota</taxon>
        <taxon>Nitrospiria</taxon>
        <taxon>Nitrospirales</taxon>
        <taxon>Nitrospiraceae</taxon>
        <taxon>Nitrospira</taxon>
    </lineage>
</organism>
<dbReference type="InParanoid" id="A0A330L950"/>
<evidence type="ECO:0000313" key="2">
    <source>
        <dbReference type="Proteomes" id="UP000248168"/>
    </source>
</evidence>
<dbReference type="EMBL" id="OUNR01000019">
    <property type="protein sequence ID" value="SPP66386.1"/>
    <property type="molecule type" value="Genomic_DNA"/>
</dbReference>
<name>A0A330L950_9BACT</name>
<dbReference type="AlphaFoldDB" id="A0A330L950"/>
<gene>
    <name evidence="1" type="ORF">NITLEN_60189</name>
</gene>
<sequence length="147" mass="16760">MKVKTKENEVRSQFERLLDMQTEAIMSLSEEDLDEEIRESGLDPQQYGEHATRVFAEALGAYGHQALNLSREAYKKEVASLKRVRLSLPTSMKDKLQLLKACLSHHHYLKPAVLTGQYHKLSDMAPADVDSLLRQLHVLGLLKFKKS</sequence>
<dbReference type="OrthoDB" id="9841637at2"/>
<accession>A0A330L950</accession>